<proteinExistence type="predicted"/>
<feature type="compositionally biased region" description="Basic residues" evidence="1">
    <location>
        <begin position="92"/>
        <end position="112"/>
    </location>
</feature>
<keyword evidence="4" id="KW-1185">Reference proteome</keyword>
<accession>A0A4S8IAM2</accession>
<dbReference type="Proteomes" id="UP000317650">
    <property type="component" value="Chromosome 2"/>
</dbReference>
<name>A0A4S8IAM2_MUSBA</name>
<keyword evidence="2" id="KW-0812">Transmembrane</keyword>
<dbReference type="EMBL" id="PYDT01000011">
    <property type="protein sequence ID" value="THU45097.1"/>
    <property type="molecule type" value="Genomic_DNA"/>
</dbReference>
<feature type="transmembrane region" description="Helical" evidence="2">
    <location>
        <begin position="140"/>
        <end position="160"/>
    </location>
</feature>
<organism evidence="3 4">
    <name type="scientific">Musa balbisiana</name>
    <name type="common">Banana</name>
    <dbReference type="NCBI Taxonomy" id="52838"/>
    <lineage>
        <taxon>Eukaryota</taxon>
        <taxon>Viridiplantae</taxon>
        <taxon>Streptophyta</taxon>
        <taxon>Embryophyta</taxon>
        <taxon>Tracheophyta</taxon>
        <taxon>Spermatophyta</taxon>
        <taxon>Magnoliopsida</taxon>
        <taxon>Liliopsida</taxon>
        <taxon>Zingiberales</taxon>
        <taxon>Musaceae</taxon>
        <taxon>Musa</taxon>
    </lineage>
</organism>
<comment type="caution">
    <text evidence="3">The sequence shown here is derived from an EMBL/GenBank/DDBJ whole genome shotgun (WGS) entry which is preliminary data.</text>
</comment>
<reference evidence="3 4" key="1">
    <citation type="journal article" date="2019" name="Nat. Plants">
        <title>Genome sequencing of Musa balbisiana reveals subgenome evolution and function divergence in polyploid bananas.</title>
        <authorList>
            <person name="Yao X."/>
        </authorList>
    </citation>
    <scope>NUCLEOTIDE SEQUENCE [LARGE SCALE GENOMIC DNA]</scope>
    <source>
        <strain evidence="4">cv. DH-PKW</strain>
        <tissue evidence="3">Leaves</tissue>
    </source>
</reference>
<dbReference type="AlphaFoldDB" id="A0A4S8IAM2"/>
<feature type="compositionally biased region" description="Basic and acidic residues" evidence="1">
    <location>
        <begin position="113"/>
        <end position="122"/>
    </location>
</feature>
<evidence type="ECO:0000313" key="4">
    <source>
        <dbReference type="Proteomes" id="UP000317650"/>
    </source>
</evidence>
<evidence type="ECO:0000256" key="2">
    <source>
        <dbReference type="SAM" id="Phobius"/>
    </source>
</evidence>
<sequence>MVSDAELVERLRGFLRAYDHHHHCGTPTARGRLRRRSLGQEGLRKAAGRPLPEPTSRTTRRKRRPRRRRRTRKVPERKRRKEEKKMEAVGRSWRRRRRRRRRRRKKGRMRRGVTKEATRRENQINSVTKSGSGEVALPNFVVFLLYYRILLLNGYGLIFVKRNCKTHRTEERSYVPEDCCHFSMSRELTCPVTPAKPEQNNKKPKKEREGKQQTRGSSGLLVPLPLSDDLMKILWYW</sequence>
<feature type="compositionally biased region" description="Basic residues" evidence="1">
    <location>
        <begin position="58"/>
        <end position="82"/>
    </location>
</feature>
<evidence type="ECO:0000256" key="1">
    <source>
        <dbReference type="SAM" id="MobiDB-lite"/>
    </source>
</evidence>
<feature type="region of interest" description="Disordered" evidence="1">
    <location>
        <begin position="40"/>
        <end position="125"/>
    </location>
</feature>
<evidence type="ECO:0000313" key="3">
    <source>
        <dbReference type="EMBL" id="THU45097.1"/>
    </source>
</evidence>
<gene>
    <name evidence="3" type="ORF">C4D60_Mb02t14280</name>
</gene>
<feature type="region of interest" description="Disordered" evidence="1">
    <location>
        <begin position="191"/>
        <end position="220"/>
    </location>
</feature>
<protein>
    <submittedName>
        <fullName evidence="3">Uncharacterized protein</fullName>
    </submittedName>
</protein>
<keyword evidence="2" id="KW-1133">Transmembrane helix</keyword>
<keyword evidence="2" id="KW-0472">Membrane</keyword>